<dbReference type="InterPro" id="IPR004358">
    <property type="entry name" value="Sig_transdc_His_kin-like_C"/>
</dbReference>
<dbReference type="Proteomes" id="UP000053860">
    <property type="component" value="Unassembled WGS sequence"/>
</dbReference>
<sequence>MITLGMHMIDIVQNAIRAQAGQITITLEERAADALLLFRVEDDGSGMDPEDLERMTDPFFTTRTTRRVGLGIPFLKMTCEQAGGSLRVMSAKGEGTTVEALYRTDHADCLPLGDLEGSLLLMVMGNPGIRFRFVYRVGKEAFLFDTDALKEQGIDLQHPQMLTPVKSYIRENLEVLWRQRAPESYLC</sequence>
<dbReference type="InterPro" id="IPR036890">
    <property type="entry name" value="HATPase_C_sf"/>
</dbReference>
<dbReference type="Pfam" id="PF02518">
    <property type="entry name" value="HATPase_c"/>
    <property type="match status" value="1"/>
</dbReference>
<evidence type="ECO:0000313" key="4">
    <source>
        <dbReference type="EMBL" id="KUK78673.1"/>
    </source>
</evidence>
<dbReference type="EC" id="2.7.13.3" evidence="2"/>
<dbReference type="EMBL" id="LGGN01000011">
    <property type="protein sequence ID" value="KUK78673.1"/>
    <property type="molecule type" value="Genomic_DNA"/>
</dbReference>
<evidence type="ECO:0000313" key="5">
    <source>
        <dbReference type="Proteomes" id="UP000053860"/>
    </source>
</evidence>
<evidence type="ECO:0000256" key="2">
    <source>
        <dbReference type="ARBA" id="ARBA00012438"/>
    </source>
</evidence>
<evidence type="ECO:0000259" key="3">
    <source>
        <dbReference type="PROSITE" id="PS50109"/>
    </source>
</evidence>
<gene>
    <name evidence="4" type="ORF">XD92_0135</name>
</gene>
<dbReference type="SUPFAM" id="SSF55874">
    <property type="entry name" value="ATPase domain of HSP90 chaperone/DNA topoisomerase II/histidine kinase"/>
    <property type="match status" value="1"/>
</dbReference>
<comment type="catalytic activity">
    <reaction evidence="1">
        <text>ATP + protein L-histidine = ADP + protein N-phospho-L-histidine.</text>
        <dbReference type="EC" id="2.7.13.3"/>
    </reaction>
</comment>
<organism evidence="4 5">
    <name type="scientific">Proteiniphilum acetatigenes</name>
    <dbReference type="NCBI Taxonomy" id="294710"/>
    <lineage>
        <taxon>Bacteria</taxon>
        <taxon>Pseudomonadati</taxon>
        <taxon>Bacteroidota</taxon>
        <taxon>Bacteroidia</taxon>
        <taxon>Bacteroidales</taxon>
        <taxon>Dysgonomonadaceae</taxon>
        <taxon>Proteiniphilum</taxon>
    </lineage>
</organism>
<evidence type="ECO:0000256" key="1">
    <source>
        <dbReference type="ARBA" id="ARBA00000085"/>
    </source>
</evidence>
<dbReference type="AlphaFoldDB" id="A0A101HKY9"/>
<dbReference type="InterPro" id="IPR003594">
    <property type="entry name" value="HATPase_dom"/>
</dbReference>
<dbReference type="Gene3D" id="3.30.565.10">
    <property type="entry name" value="Histidine kinase-like ATPase, C-terminal domain"/>
    <property type="match status" value="1"/>
</dbReference>
<dbReference type="PROSITE" id="PS50109">
    <property type="entry name" value="HIS_KIN"/>
    <property type="match status" value="1"/>
</dbReference>
<feature type="domain" description="Histidine kinase" evidence="3">
    <location>
        <begin position="1"/>
        <end position="106"/>
    </location>
</feature>
<accession>A0A101HKY9</accession>
<protein>
    <recommendedName>
        <fullName evidence="2">histidine kinase</fullName>
        <ecNumber evidence="2">2.7.13.3</ecNumber>
    </recommendedName>
</protein>
<dbReference type="GO" id="GO:0004673">
    <property type="term" value="F:protein histidine kinase activity"/>
    <property type="evidence" value="ECO:0007669"/>
    <property type="project" value="UniProtKB-EC"/>
</dbReference>
<dbReference type="PRINTS" id="PR00344">
    <property type="entry name" value="BCTRLSENSOR"/>
</dbReference>
<keyword evidence="4" id="KW-0418">Kinase</keyword>
<proteinExistence type="predicted"/>
<keyword evidence="4" id="KW-0808">Transferase</keyword>
<dbReference type="PANTHER" id="PTHR43065">
    <property type="entry name" value="SENSOR HISTIDINE KINASE"/>
    <property type="match status" value="1"/>
</dbReference>
<dbReference type="InterPro" id="IPR005467">
    <property type="entry name" value="His_kinase_dom"/>
</dbReference>
<dbReference type="SMART" id="SM00387">
    <property type="entry name" value="HATPase_c"/>
    <property type="match status" value="1"/>
</dbReference>
<dbReference type="CDD" id="cd00075">
    <property type="entry name" value="HATPase"/>
    <property type="match status" value="1"/>
</dbReference>
<comment type="caution">
    <text evidence="4">The sequence shown here is derived from an EMBL/GenBank/DDBJ whole genome shotgun (WGS) entry which is preliminary data.</text>
</comment>
<name>A0A101HKY9_9BACT</name>
<reference evidence="5" key="1">
    <citation type="journal article" date="2015" name="MBio">
        <title>Genome-Resolved Metagenomic Analysis Reveals Roles for Candidate Phyla and Other Microbial Community Members in Biogeochemical Transformations in Oil Reservoirs.</title>
        <authorList>
            <person name="Hu P."/>
            <person name="Tom L."/>
            <person name="Singh A."/>
            <person name="Thomas B.C."/>
            <person name="Baker B.J."/>
            <person name="Piceno Y.M."/>
            <person name="Andersen G.L."/>
            <person name="Banfield J.F."/>
        </authorList>
    </citation>
    <scope>NUCLEOTIDE SEQUENCE [LARGE SCALE GENOMIC DNA]</scope>
</reference>